<dbReference type="PANTHER" id="PTHR12166">
    <property type="entry name" value="CALCIUM-DEPENDENT SECRETION ACTIVATOR"/>
    <property type="match status" value="1"/>
</dbReference>
<evidence type="ECO:0000256" key="6">
    <source>
        <dbReference type="ARBA" id="ARBA00023018"/>
    </source>
</evidence>
<organism evidence="14 16">
    <name type="scientific">Rotaria sordida</name>
    <dbReference type="NCBI Taxonomy" id="392033"/>
    <lineage>
        <taxon>Eukaryota</taxon>
        <taxon>Metazoa</taxon>
        <taxon>Spiralia</taxon>
        <taxon>Gnathifera</taxon>
        <taxon>Rotifera</taxon>
        <taxon>Eurotatoria</taxon>
        <taxon>Bdelloidea</taxon>
        <taxon>Philodinida</taxon>
        <taxon>Philodinidae</taxon>
        <taxon>Rotaria</taxon>
    </lineage>
</organism>
<sequence length="525" mass="61835">MENPGLFSLDDDKLGKLSLQIDPTFNKTNWWIDMIKCKYTSNEQLKVKLDVRMEKPQNLKMCGWCYARGKNVWKTWKRRYYALVQKLIYVSQYCFATCSYRERKFEPTEMMPLEGYTIDYAEPDNGLIMHDGKYFFKAVREGDVVTFATNEENERHSWVQALYRATGQSHKPTPPITQINKSNSTSGQKDLSDSDRSKNLGFDEYIQSDPCKFDHHDLFKTLQTATLDFRLNDPYCSLGWLSPVQSYVLEEYCSRYGVRGCLRHLYYLNDLLDRAEQGFMIDPQLLHYSYVFCTSHVSGNRPDNNVSTITMEERDGFSEIKERLKQFLENQVTNFRFSFPFGRPEGALKATLSLLERVLSKDISTLISRDDIRNFIRKCLENAAYTNYTRVSDQAKIEAELCIELLQQDSEHYQEAFKQYNDLLIEHEEIFWSLFAVDMEHVIDQQPIESWDSFPLFQLLNDYLRQHDTLSNGRFHQQLRDTFAPLVIRYVDLMESCIAQSIHKGFEKENRKSKTKDLFREVLKK</sequence>
<dbReference type="PANTHER" id="PTHR12166:SF8">
    <property type="entry name" value="CALCIUM-DEPENDENT SECRETION ACTIVATOR"/>
    <property type="match status" value="1"/>
</dbReference>
<keyword evidence="8" id="KW-0472">Membrane</keyword>
<dbReference type="SMART" id="SM01145">
    <property type="entry name" value="DUF1041"/>
    <property type="match status" value="1"/>
</dbReference>
<evidence type="ECO:0000256" key="2">
    <source>
        <dbReference type="ARBA" id="ARBA00022448"/>
    </source>
</evidence>
<evidence type="ECO:0000256" key="1">
    <source>
        <dbReference type="ARBA" id="ARBA00004156"/>
    </source>
</evidence>
<keyword evidence="4" id="KW-0479">Metal-binding</keyword>
<dbReference type="EMBL" id="CAJNOH010001046">
    <property type="protein sequence ID" value="CAF1168410.1"/>
    <property type="molecule type" value="Genomic_DNA"/>
</dbReference>
<dbReference type="InterPro" id="IPR033227">
    <property type="entry name" value="CAPS"/>
</dbReference>
<dbReference type="GO" id="GO:0098793">
    <property type="term" value="C:presynapse"/>
    <property type="evidence" value="ECO:0007669"/>
    <property type="project" value="GOC"/>
</dbReference>
<dbReference type="Pfam" id="PF25341">
    <property type="entry name" value="C2_CAPS"/>
    <property type="match status" value="1"/>
</dbReference>
<dbReference type="InterPro" id="IPR057457">
    <property type="entry name" value="CAPS_C2"/>
</dbReference>
<dbReference type="Gene3D" id="2.30.29.30">
    <property type="entry name" value="Pleckstrin-homology domain (PH domain)/Phosphotyrosine-binding domain (PTB)"/>
    <property type="match status" value="1"/>
</dbReference>
<evidence type="ECO:0000259" key="13">
    <source>
        <dbReference type="PROSITE" id="PS51258"/>
    </source>
</evidence>
<feature type="domain" description="MHD1" evidence="13">
    <location>
        <begin position="437"/>
        <end position="525"/>
    </location>
</feature>
<dbReference type="PROSITE" id="PS50003">
    <property type="entry name" value="PH_DOMAIN"/>
    <property type="match status" value="1"/>
</dbReference>
<dbReference type="SUPFAM" id="SSF50729">
    <property type="entry name" value="PH domain-like"/>
    <property type="match status" value="1"/>
</dbReference>
<feature type="region of interest" description="Disordered" evidence="11">
    <location>
        <begin position="167"/>
        <end position="198"/>
    </location>
</feature>
<dbReference type="AlphaFoldDB" id="A0A814TZL9"/>
<dbReference type="GO" id="GO:0030659">
    <property type="term" value="C:cytoplasmic vesicle membrane"/>
    <property type="evidence" value="ECO:0007669"/>
    <property type="project" value="UniProtKB-SubCell"/>
</dbReference>
<feature type="domain" description="PH" evidence="12">
    <location>
        <begin position="58"/>
        <end position="167"/>
    </location>
</feature>
<name>A0A814TZL9_9BILA</name>
<dbReference type="GO" id="GO:0016079">
    <property type="term" value="P:synaptic vesicle exocytosis"/>
    <property type="evidence" value="ECO:0007669"/>
    <property type="project" value="InterPro"/>
</dbReference>
<dbReference type="CDD" id="cd01234">
    <property type="entry name" value="PH_CADPS"/>
    <property type="match status" value="1"/>
</dbReference>
<evidence type="ECO:0000313" key="15">
    <source>
        <dbReference type="EMBL" id="CAF1421014.1"/>
    </source>
</evidence>
<evidence type="ECO:0000256" key="8">
    <source>
        <dbReference type="ARBA" id="ARBA00023136"/>
    </source>
</evidence>
<accession>A0A814TZL9</accession>
<proteinExistence type="predicted"/>
<keyword evidence="5" id="KW-0106">Calcium</keyword>
<evidence type="ECO:0000256" key="10">
    <source>
        <dbReference type="ARBA" id="ARBA00034103"/>
    </source>
</evidence>
<feature type="compositionally biased region" description="Polar residues" evidence="11">
    <location>
        <begin position="167"/>
        <end position="189"/>
    </location>
</feature>
<evidence type="ECO:0000313" key="16">
    <source>
        <dbReference type="Proteomes" id="UP000663854"/>
    </source>
</evidence>
<evidence type="ECO:0000256" key="11">
    <source>
        <dbReference type="SAM" id="MobiDB-lite"/>
    </source>
</evidence>
<evidence type="ECO:0000256" key="4">
    <source>
        <dbReference type="ARBA" id="ARBA00022723"/>
    </source>
</evidence>
<evidence type="ECO:0000313" key="17">
    <source>
        <dbReference type="Proteomes" id="UP000663870"/>
    </source>
</evidence>
<evidence type="ECO:0000313" key="14">
    <source>
        <dbReference type="EMBL" id="CAF1168410.1"/>
    </source>
</evidence>
<comment type="subcellular location">
    <subcellularLocation>
        <location evidence="1">Cytoplasmic vesicle membrane</location>
    </subcellularLocation>
    <subcellularLocation>
        <location evidence="10">Synapse</location>
    </subcellularLocation>
</comment>
<evidence type="ECO:0000256" key="7">
    <source>
        <dbReference type="ARBA" id="ARBA00023121"/>
    </source>
</evidence>
<dbReference type="SMART" id="SM00233">
    <property type="entry name" value="PH"/>
    <property type="match status" value="1"/>
</dbReference>
<evidence type="ECO:0000256" key="3">
    <source>
        <dbReference type="ARBA" id="ARBA00022483"/>
    </source>
</evidence>
<keyword evidence="3" id="KW-0268">Exocytosis</keyword>
<dbReference type="Pfam" id="PF06292">
    <property type="entry name" value="MUN"/>
    <property type="match status" value="1"/>
</dbReference>
<dbReference type="Proteomes" id="UP000663854">
    <property type="component" value="Unassembled WGS sequence"/>
</dbReference>
<dbReference type="Proteomes" id="UP000663870">
    <property type="component" value="Unassembled WGS sequence"/>
</dbReference>
<dbReference type="InterPro" id="IPR001849">
    <property type="entry name" value="PH_domain"/>
</dbReference>
<dbReference type="GO" id="GO:1990504">
    <property type="term" value="P:dense core granule exocytosis"/>
    <property type="evidence" value="ECO:0007669"/>
    <property type="project" value="InterPro"/>
</dbReference>
<dbReference type="Pfam" id="PF00169">
    <property type="entry name" value="PH"/>
    <property type="match status" value="1"/>
</dbReference>
<reference evidence="14" key="1">
    <citation type="submission" date="2021-02" db="EMBL/GenBank/DDBJ databases">
        <authorList>
            <person name="Nowell W R."/>
        </authorList>
    </citation>
    <scope>NUCLEOTIDE SEQUENCE</scope>
</reference>
<dbReference type="GO" id="GO:0008289">
    <property type="term" value="F:lipid binding"/>
    <property type="evidence" value="ECO:0007669"/>
    <property type="project" value="UniProtKB-KW"/>
</dbReference>
<dbReference type="GO" id="GO:0046872">
    <property type="term" value="F:metal ion binding"/>
    <property type="evidence" value="ECO:0007669"/>
    <property type="project" value="UniProtKB-KW"/>
</dbReference>
<dbReference type="EMBL" id="CAJNOL010001802">
    <property type="protein sequence ID" value="CAF1421014.1"/>
    <property type="molecule type" value="Genomic_DNA"/>
</dbReference>
<dbReference type="InterPro" id="IPR014770">
    <property type="entry name" value="Munc13_1"/>
</dbReference>
<keyword evidence="17" id="KW-1185">Reference proteome</keyword>
<keyword evidence="2" id="KW-0813">Transport</keyword>
<dbReference type="PROSITE" id="PS51258">
    <property type="entry name" value="MHD1"/>
    <property type="match status" value="1"/>
</dbReference>
<dbReference type="InterPro" id="IPR011993">
    <property type="entry name" value="PH-like_dom_sf"/>
</dbReference>
<protein>
    <submittedName>
        <fullName evidence="14">Uncharacterized protein</fullName>
    </submittedName>
</protein>
<evidence type="ECO:0000256" key="9">
    <source>
        <dbReference type="ARBA" id="ARBA00023329"/>
    </source>
</evidence>
<dbReference type="InterPro" id="IPR010439">
    <property type="entry name" value="MUN_dom"/>
</dbReference>
<evidence type="ECO:0000256" key="5">
    <source>
        <dbReference type="ARBA" id="ARBA00022837"/>
    </source>
</evidence>
<keyword evidence="9" id="KW-0968">Cytoplasmic vesicle</keyword>
<gene>
    <name evidence="15" type="ORF">JXQ802_LOCUS35855</name>
    <name evidence="14" type="ORF">PYM288_LOCUS23132</name>
</gene>
<comment type="caution">
    <text evidence="14">The sequence shown here is derived from an EMBL/GenBank/DDBJ whole genome shotgun (WGS) entry which is preliminary data.</text>
</comment>
<evidence type="ECO:0000259" key="12">
    <source>
        <dbReference type="PROSITE" id="PS50003"/>
    </source>
</evidence>
<keyword evidence="7" id="KW-0446">Lipid-binding</keyword>
<keyword evidence="6" id="KW-0770">Synapse</keyword>